<feature type="region of interest" description="Disordered" evidence="1">
    <location>
        <begin position="195"/>
        <end position="220"/>
    </location>
</feature>
<evidence type="ECO:0008006" key="5">
    <source>
        <dbReference type="Google" id="ProtNLM"/>
    </source>
</evidence>
<evidence type="ECO:0000313" key="3">
    <source>
        <dbReference type="EMBL" id="VDM46877.1"/>
    </source>
</evidence>
<reference evidence="2 4" key="1">
    <citation type="submission" date="2014-11" db="EMBL/GenBank/DDBJ databases">
        <title>Genetic blueprint of the zoonotic pathogen Toxocara canis.</title>
        <authorList>
            <person name="Zhu X.-Q."/>
            <person name="Korhonen P.K."/>
            <person name="Cai H."/>
            <person name="Young N.D."/>
            <person name="Nejsum P."/>
            <person name="von Samson-Himmelstjerna G."/>
            <person name="Boag P.R."/>
            <person name="Tan P."/>
            <person name="Li Q."/>
            <person name="Min J."/>
            <person name="Yang Y."/>
            <person name="Wang X."/>
            <person name="Fang X."/>
            <person name="Hall R.S."/>
            <person name="Hofmann A."/>
            <person name="Sternberg P.W."/>
            <person name="Jex A.R."/>
            <person name="Gasser R.B."/>
        </authorList>
    </citation>
    <scope>NUCLEOTIDE SEQUENCE [LARGE SCALE GENOMIC DNA]</scope>
    <source>
        <strain evidence="2">PN_DK_2014</strain>
    </source>
</reference>
<dbReference type="Proteomes" id="UP000031036">
    <property type="component" value="Unassembled WGS sequence"/>
</dbReference>
<keyword evidence="4" id="KW-1185">Reference proteome</keyword>
<evidence type="ECO:0000313" key="2">
    <source>
        <dbReference type="EMBL" id="KHN79324.1"/>
    </source>
</evidence>
<reference evidence="3" key="2">
    <citation type="submission" date="2018-11" db="EMBL/GenBank/DDBJ databases">
        <authorList>
            <consortium name="Pathogen Informatics"/>
        </authorList>
    </citation>
    <scope>NUCLEOTIDE SEQUENCE [LARGE SCALE GENOMIC DNA]</scope>
</reference>
<dbReference type="EMBL" id="UYWY01022947">
    <property type="protein sequence ID" value="VDM46877.1"/>
    <property type="molecule type" value="Genomic_DNA"/>
</dbReference>
<evidence type="ECO:0000313" key="4">
    <source>
        <dbReference type="Proteomes" id="UP000031036"/>
    </source>
</evidence>
<gene>
    <name evidence="2" type="ORF">Tcan_04438</name>
    <name evidence="3" type="ORF">TCNE_LOCUS15556</name>
</gene>
<dbReference type="AlphaFoldDB" id="A0A0B2VCY1"/>
<feature type="compositionally biased region" description="Low complexity" evidence="1">
    <location>
        <begin position="359"/>
        <end position="372"/>
    </location>
</feature>
<organism evidence="2 4">
    <name type="scientific">Toxocara canis</name>
    <name type="common">Canine roundworm</name>
    <dbReference type="NCBI Taxonomy" id="6265"/>
    <lineage>
        <taxon>Eukaryota</taxon>
        <taxon>Metazoa</taxon>
        <taxon>Ecdysozoa</taxon>
        <taxon>Nematoda</taxon>
        <taxon>Chromadorea</taxon>
        <taxon>Rhabditida</taxon>
        <taxon>Spirurina</taxon>
        <taxon>Ascaridomorpha</taxon>
        <taxon>Ascaridoidea</taxon>
        <taxon>Toxocaridae</taxon>
        <taxon>Toxocara</taxon>
    </lineage>
</organism>
<name>A0A0B2VCY1_TOXCA</name>
<proteinExistence type="predicted"/>
<evidence type="ECO:0000256" key="1">
    <source>
        <dbReference type="SAM" id="MobiDB-lite"/>
    </source>
</evidence>
<protein>
    <recommendedName>
        <fullName evidence="5">MADF domain-containing protein</fullName>
    </recommendedName>
</protein>
<accession>A0A0B2VCY1</accession>
<dbReference type="EMBL" id="JPKZ01001927">
    <property type="protein sequence ID" value="KHN79324.1"/>
    <property type="molecule type" value="Genomic_DNA"/>
</dbReference>
<feature type="region of interest" description="Disordered" evidence="1">
    <location>
        <begin position="356"/>
        <end position="379"/>
    </location>
</feature>
<sequence>MSEKVPLEKRRKMALEDVLKATTGIAPEDIFEDNGSDEKVEQKEDNALTFNTEKKRRTRLPRRIRDELFELVLQKEHELFIDDVTQSGNLRKRMAWNEILLSIITNHPELPLTLGMIRRTWRGVVAKIRANRSRFQAYCSNTNESSEIMKDCPFSKGELNVFRWLSKRPGFCCYQNNGLEEVDGGNSAIAQDYAGVSESDREYESEERENDVIESGRTKRKRKLGEIPSVRNDMTSIRTEIPCTRGEVSFVRNEVPSLRGEISSASSDMYSAQMVLMEASSIIERMSFMRETRTLLQAMHSVMMRHMQISEQIDEKLAVLIANQGNRLNSNQQALDSPQYGAAQGHLGGFTVHVVQPRNSTNNSSSPSGFSSAKVKTEE</sequence>